<evidence type="ECO:0000313" key="2">
    <source>
        <dbReference type="Proteomes" id="UP000236321"/>
    </source>
</evidence>
<dbReference type="EMBL" id="BEYQ01000008">
    <property type="protein sequence ID" value="GBD53577.1"/>
    <property type="molecule type" value="Genomic_DNA"/>
</dbReference>
<reference evidence="2" key="1">
    <citation type="submission" date="2017-12" db="EMBL/GenBank/DDBJ databases">
        <title>Improved Draft Genome Sequence of Microcystis aeruginosa NIES-298, a Microcystin-Producing Cyanobacterium from Lake Kasumigaura, Japan.</title>
        <authorList>
            <person name="Yamaguchi H."/>
            <person name="Suzuki S."/>
            <person name="Kawachi M."/>
        </authorList>
    </citation>
    <scope>NUCLEOTIDE SEQUENCE [LARGE SCALE GENOMIC DNA]</scope>
    <source>
        <strain evidence="2">NIES-298</strain>
    </source>
</reference>
<sequence length="137" mass="15217">MFIKISQLIAIGLLLLVGCSAEPSNKNESDSKNTGVVESDISGCWERSQFTSYANGGSSYWKETYKLEPGGSYSRESVVKITPVVIRPVEPHYSSGEWIIDDGYVVIQWKDGSKVTLKVISKYELIQVGDSIAFRRC</sequence>
<dbReference type="PROSITE" id="PS51257">
    <property type="entry name" value="PROKAR_LIPOPROTEIN"/>
    <property type="match status" value="1"/>
</dbReference>
<gene>
    <name evidence="1" type="ORF">BGM30_26700</name>
</gene>
<evidence type="ECO:0000313" key="1">
    <source>
        <dbReference type="EMBL" id="GBD53577.1"/>
    </source>
</evidence>
<comment type="caution">
    <text evidence="1">The sequence shown here is derived from an EMBL/GenBank/DDBJ whole genome shotgun (WGS) entry which is preliminary data.</text>
</comment>
<dbReference type="RefSeq" id="WP_042790349.1">
    <property type="nucleotide sequence ID" value="NZ_BEIU01000017.1"/>
</dbReference>
<accession>A0A2H6BTS4</accession>
<proteinExistence type="predicted"/>
<dbReference type="AlphaFoldDB" id="A0A2H6BTS4"/>
<name>A0A2H6BTS4_MICAE</name>
<protein>
    <submittedName>
        <fullName evidence="1">Uncharacterized protein</fullName>
    </submittedName>
</protein>
<organism evidence="1 2">
    <name type="scientific">Microcystis aeruginosa NIES-298</name>
    <dbReference type="NCBI Taxonomy" id="449468"/>
    <lineage>
        <taxon>Bacteria</taxon>
        <taxon>Bacillati</taxon>
        <taxon>Cyanobacteriota</taxon>
        <taxon>Cyanophyceae</taxon>
        <taxon>Oscillatoriophycideae</taxon>
        <taxon>Chroococcales</taxon>
        <taxon>Microcystaceae</taxon>
        <taxon>Microcystis</taxon>
    </lineage>
</organism>
<dbReference type="Proteomes" id="UP000236321">
    <property type="component" value="Unassembled WGS sequence"/>
</dbReference>